<dbReference type="REBASE" id="115526">
    <property type="entry name" value="Mme17529ORF3470P"/>
</dbReference>
<proteinExistence type="predicted"/>
<dbReference type="Pfam" id="PF09491">
    <property type="entry name" value="RE_AlwI"/>
    <property type="match status" value="1"/>
</dbReference>
<name>A0A0F5H172_9BACT</name>
<comment type="caution">
    <text evidence="1">The sequence shown here is derived from an EMBL/GenBank/DDBJ whole genome shotgun (WGS) entry which is preliminary data.</text>
</comment>
<dbReference type="SUPFAM" id="SSF47473">
    <property type="entry name" value="EF-hand"/>
    <property type="match status" value="1"/>
</dbReference>
<dbReference type="Proteomes" id="UP000033750">
    <property type="component" value="Unassembled WGS sequence"/>
</dbReference>
<evidence type="ECO:0000313" key="2">
    <source>
        <dbReference type="Proteomes" id="UP000033750"/>
    </source>
</evidence>
<reference evidence="1 2" key="1">
    <citation type="submission" date="2015-03" db="EMBL/GenBank/DDBJ databases">
        <title>Genome sequence of Mycoplasma meleagridis strain ATCC 25294.</title>
        <authorList>
            <person name="Yacoub E."/>
            <person name="Blanchard A."/>
            <person name="Sirand-Pugnet P."/>
            <person name="Mardassi B.B.A."/>
        </authorList>
    </citation>
    <scope>NUCLEOTIDE SEQUENCE [LARGE SCALE GENOMIC DNA]</scope>
    <source>
        <strain evidence="1 2">ATCC 25294</strain>
    </source>
</reference>
<accession>A0A0F5H172</accession>
<dbReference type="AlphaFoldDB" id="A0A0F5H172"/>
<dbReference type="RefSeq" id="WP_052716983.1">
    <property type="nucleotide sequence ID" value="NZ_JZXN01000011.1"/>
</dbReference>
<keyword evidence="2" id="KW-1185">Reference proteome</keyword>
<gene>
    <name evidence="1" type="ORF">MMELEA_03460</name>
</gene>
<protein>
    <submittedName>
        <fullName evidence="1">Putative Mm19 nuclease</fullName>
    </submittedName>
</protein>
<dbReference type="OrthoDB" id="5314016at2"/>
<dbReference type="PATRIC" id="fig|1264554.4.peg.301"/>
<evidence type="ECO:0000313" key="1">
    <source>
        <dbReference type="EMBL" id="KKB27029.1"/>
    </source>
</evidence>
<dbReference type="InterPro" id="IPR011992">
    <property type="entry name" value="EF-hand-dom_pair"/>
</dbReference>
<dbReference type="Gene3D" id="3.40.91.50">
    <property type="match status" value="1"/>
</dbReference>
<organism evidence="1 2">
    <name type="scientific">Mycoplasmopsis meleagridis ATCC 25294</name>
    <dbReference type="NCBI Taxonomy" id="1264554"/>
    <lineage>
        <taxon>Bacteria</taxon>
        <taxon>Bacillati</taxon>
        <taxon>Mycoplasmatota</taxon>
        <taxon>Mycoplasmoidales</taxon>
        <taxon>Metamycoplasmataceae</taxon>
        <taxon>Mycoplasmopsis</taxon>
    </lineage>
</organism>
<dbReference type="Gene3D" id="1.10.238.10">
    <property type="entry name" value="EF-hand"/>
    <property type="match status" value="1"/>
</dbReference>
<sequence length="646" mass="74826">MSNSVKWNKNVNLQENFYKTFLNEIVRLESEEGIELFKDFKRSKHYKLPSSGKVGFRGRTLTNPLVKIGLINSARKLSSLGNNYLDSKLKPADEIEKILDLDKDNLLYFRQFMKLRIYEHNSDNYFYNYRFAIKFLSKYDDVPQNNLLAILESIKPCLSNDELEEIISKYSQVQNGNVSFDEFFSSTFSRYMISEEKILEAKDMFNNKQFSDENFAKLFSNRDSKKTSLLYKDFVLFLIEAQDNPENNDVIPHLYKLSRNSKIKKAFGAGKIPIKISKNDTTKTFLKNNSGNPLLGNDHYGKYLQFLFSKNNDLIHEYSDMGRRAFQVTGLISFNNGLANLNNKWIISPLLEILGDKFSLSGNDSYFEYEENDDSFWFSDTTLTEIFSITNNEIEKLFAIIGKNFNTKNISEISKLIEDKQENEFREFVEKTFPKEKIITILNNIIVRNDDEVFNEVTDNATIPTIYEYILTIAWYHISKNKSFKLLDTFQVSLDGNKLPLTHRGSGAGDIEIKSDDYSLLIEATLMNMNAQKRGELEPVIRHSTNFAVDNHPTKTQTIFIANELDDNVLNIFRAMQFVQLNSTYNSNISISGLNIFALSTKEIVDILKKEICDIEILEKINSNLNSSPAYINNDWRNNILFDIFK</sequence>
<dbReference type="InterPro" id="IPR018573">
    <property type="entry name" value="Restrct_endonuc_II_AlwI"/>
</dbReference>
<dbReference type="EMBL" id="JZXN01000011">
    <property type="protein sequence ID" value="KKB27029.1"/>
    <property type="molecule type" value="Genomic_DNA"/>
</dbReference>